<evidence type="ECO:0008006" key="6">
    <source>
        <dbReference type="Google" id="ProtNLM"/>
    </source>
</evidence>
<comment type="similarity">
    <text evidence="1">Belongs to the Tango6 family.</text>
</comment>
<dbReference type="Gene3D" id="1.25.10.10">
    <property type="entry name" value="Leucine-rich Repeat Variant"/>
    <property type="match status" value="1"/>
</dbReference>
<dbReference type="SUPFAM" id="SSF48371">
    <property type="entry name" value="ARM repeat"/>
    <property type="match status" value="1"/>
</dbReference>
<dbReference type="InterPro" id="IPR019451">
    <property type="entry name" value="Rtp1_C1"/>
</dbReference>
<evidence type="ECO:0000313" key="5">
    <source>
        <dbReference type="Proteomes" id="UP000663879"/>
    </source>
</evidence>
<dbReference type="PANTHER" id="PTHR20959">
    <property type="entry name" value="TRANSPORT AND GOLGI ORGANIZATION PROTEIN 6 FAMILY MEMBER"/>
    <property type="match status" value="1"/>
</dbReference>
<reference evidence="4" key="1">
    <citation type="submission" date="2021-02" db="EMBL/GenBank/DDBJ databases">
        <authorList>
            <person name="Nowell W R."/>
        </authorList>
    </citation>
    <scope>NUCLEOTIDE SEQUENCE</scope>
    <source>
        <strain evidence="4">Ploen Becks lab</strain>
    </source>
</reference>
<evidence type="ECO:0000259" key="2">
    <source>
        <dbReference type="Pfam" id="PF10363"/>
    </source>
</evidence>
<feature type="domain" description="TANGO6 HEAT repeat" evidence="3">
    <location>
        <begin position="246"/>
        <end position="431"/>
    </location>
</feature>
<feature type="domain" description="RNA polymerase II assembly factor Rtp1 C-terminal" evidence="2">
    <location>
        <begin position="672"/>
        <end position="781"/>
    </location>
</feature>
<dbReference type="InterPro" id="IPR039600">
    <property type="entry name" value="TANGO6/Rtp1"/>
</dbReference>
<dbReference type="EMBL" id="CAJNOC010002302">
    <property type="protein sequence ID" value="CAF0924975.1"/>
    <property type="molecule type" value="Genomic_DNA"/>
</dbReference>
<dbReference type="Pfam" id="PF23565">
    <property type="entry name" value="ARM_TANGO6"/>
    <property type="match status" value="1"/>
</dbReference>
<accession>A0A814B6N3</accession>
<dbReference type="InterPro" id="IPR011989">
    <property type="entry name" value="ARM-like"/>
</dbReference>
<dbReference type="Proteomes" id="UP000663879">
    <property type="component" value="Unassembled WGS sequence"/>
</dbReference>
<protein>
    <recommendedName>
        <fullName evidence="6">RNA polymerase II assembly factor Rtp1 C-terminal domain-containing protein</fullName>
    </recommendedName>
</protein>
<comment type="caution">
    <text evidence="4">The sequence shown here is derived from an EMBL/GenBank/DDBJ whole genome shotgun (WGS) entry which is preliminary data.</text>
</comment>
<dbReference type="InterPro" id="IPR057407">
    <property type="entry name" value="HEAT_TANGO6"/>
</dbReference>
<dbReference type="OrthoDB" id="39591at2759"/>
<dbReference type="Pfam" id="PF10363">
    <property type="entry name" value="RTP1_C1"/>
    <property type="match status" value="1"/>
</dbReference>
<dbReference type="AlphaFoldDB" id="A0A814B6N3"/>
<sequence length="930" mass="108021">MHLNEILNLIRDLLSPASKIDQTNLSKISLNTIIENCLNNFDSKHNSLYNDIRTDDDPLWRFGLIGLRLLKLLNESDFESSPTGAYLSINDERMISQFCQLIVCFTIHYNLEDNIGIPIEKLSRYGVNLTQKRQLLTPQIRNERLYETLCILYEIKNLKREHLNLIPIYFYRKYLHEIICALIQSAHSVHRFKHEEKFTQWLMEDLFEECDGASLVSNLIMAQGTRPNKETIWFTSRIGQLLTKCLLKPNSVMNVIRAVLTEMNAVSTVSVASDWKKCDIVAKILAQCPREIKLNDYFQLLTPQILSLYFCQDIKFSRHFLRVSGSIYSLFSQRYPQMTRDYLTRQILSGFWPILENETLIMSHKQLKEELNKFFLVYIQSTEPNQYALDQIPKKLVFFLFKIYTGLRNRVNCQQINRNLQEFLNVYIKLNSEPVIFINDLLLSVTDVEIKLNLEFFSDDYDDDENSQSIVLEKPNPYEELTLTMTEEHCQSLISLIENLDTVKLNLMIFILRKLTEENKTELVGGQKLLLEIEEGLLRESREINEKIIYFTTLSRLFEIINVELIVQNFEEIINFCHILIENFSKYSSLIEEELIQLVLSIVSVFTSGTIEIEYEVKQKLQILLPGLLNLKNKFSNVEEMIDSLYVSIATYTGIKSDNEKVLIEEIQSDEFSRVLKDVNDPLIPISAHGFVELRKLIEKKDEKCLQNVDKLVELTLKGVKNEDSYLYLAAINAMIALTVYAPKKLLDPLIEQFISEKKLHVDDRLKIGEVLTKTIRTFNELISLYAPKLINAFLIGIKSSDYDEVFQSSCLSNLGEICKLLNYSIQNDIYEILSCLSALLDTHKSLHVKRSAILVLKMIVEGLKKENFLQVLGNSLTPLYKLLIKIKNTTQDDVIRLNCQLTSDYINEMMMSSMFPKQVLQKEIKVLRP</sequence>
<evidence type="ECO:0000259" key="3">
    <source>
        <dbReference type="Pfam" id="PF23565"/>
    </source>
</evidence>
<name>A0A814B6N3_9BILA</name>
<keyword evidence="5" id="KW-1185">Reference proteome</keyword>
<organism evidence="4 5">
    <name type="scientific">Brachionus calyciflorus</name>
    <dbReference type="NCBI Taxonomy" id="104777"/>
    <lineage>
        <taxon>Eukaryota</taxon>
        <taxon>Metazoa</taxon>
        <taxon>Spiralia</taxon>
        <taxon>Gnathifera</taxon>
        <taxon>Rotifera</taxon>
        <taxon>Eurotatoria</taxon>
        <taxon>Monogononta</taxon>
        <taxon>Pseudotrocha</taxon>
        <taxon>Ploima</taxon>
        <taxon>Brachionidae</taxon>
        <taxon>Brachionus</taxon>
    </lineage>
</organism>
<evidence type="ECO:0000256" key="1">
    <source>
        <dbReference type="ARBA" id="ARBA00005724"/>
    </source>
</evidence>
<dbReference type="PANTHER" id="PTHR20959:SF1">
    <property type="entry name" value="TRANSPORT AND GOLGI ORGANIZATION PROTEIN 6 HOMOLOG"/>
    <property type="match status" value="1"/>
</dbReference>
<evidence type="ECO:0000313" key="4">
    <source>
        <dbReference type="EMBL" id="CAF0924975.1"/>
    </source>
</evidence>
<gene>
    <name evidence="4" type="ORF">OXX778_LOCUS12590</name>
</gene>
<proteinExistence type="inferred from homology"/>
<dbReference type="GO" id="GO:0009306">
    <property type="term" value="P:protein secretion"/>
    <property type="evidence" value="ECO:0007669"/>
    <property type="project" value="TreeGrafter"/>
</dbReference>
<dbReference type="InterPro" id="IPR016024">
    <property type="entry name" value="ARM-type_fold"/>
</dbReference>